<dbReference type="Pfam" id="PF02361">
    <property type="entry name" value="CbiQ"/>
    <property type="match status" value="1"/>
</dbReference>
<dbReference type="SUPFAM" id="SSF52540">
    <property type="entry name" value="P-loop containing nucleoside triphosphate hydrolases"/>
    <property type="match status" value="1"/>
</dbReference>
<dbReference type="InterPro" id="IPR027417">
    <property type="entry name" value="P-loop_NTPase"/>
</dbReference>
<dbReference type="AlphaFoldDB" id="A0A3D9IYF7"/>
<dbReference type="InterPro" id="IPR050095">
    <property type="entry name" value="ECF_ABC_transporter_ATP-bd"/>
</dbReference>
<organism evidence="13 14">
    <name type="scientific">Cohnella lupini</name>
    <dbReference type="NCBI Taxonomy" id="1294267"/>
    <lineage>
        <taxon>Bacteria</taxon>
        <taxon>Bacillati</taxon>
        <taxon>Bacillota</taxon>
        <taxon>Bacilli</taxon>
        <taxon>Bacillales</taxon>
        <taxon>Paenibacillaceae</taxon>
        <taxon>Cohnella</taxon>
    </lineage>
</organism>
<dbReference type="GO" id="GO:0016887">
    <property type="term" value="F:ATP hydrolysis activity"/>
    <property type="evidence" value="ECO:0007669"/>
    <property type="project" value="InterPro"/>
</dbReference>
<evidence type="ECO:0000256" key="11">
    <source>
        <dbReference type="SAM" id="Phobius"/>
    </source>
</evidence>
<evidence type="ECO:0000313" key="14">
    <source>
        <dbReference type="Proteomes" id="UP000256869"/>
    </source>
</evidence>
<dbReference type="GO" id="GO:0005524">
    <property type="term" value="F:ATP binding"/>
    <property type="evidence" value="ECO:0007669"/>
    <property type="project" value="UniProtKB-KW"/>
</dbReference>
<dbReference type="CDD" id="cd03225">
    <property type="entry name" value="ABC_cobalt_CbiO_domain1"/>
    <property type="match status" value="1"/>
</dbReference>
<evidence type="ECO:0000256" key="8">
    <source>
        <dbReference type="ARBA" id="ARBA00022967"/>
    </source>
</evidence>
<keyword evidence="8" id="KW-1278">Translocase</keyword>
<dbReference type="CDD" id="cd16914">
    <property type="entry name" value="EcfT"/>
    <property type="match status" value="1"/>
</dbReference>
<dbReference type="GO" id="GO:0043190">
    <property type="term" value="C:ATP-binding cassette (ABC) transporter complex"/>
    <property type="evidence" value="ECO:0007669"/>
    <property type="project" value="TreeGrafter"/>
</dbReference>
<proteinExistence type="inferred from homology"/>
<comment type="caution">
    <text evidence="13">The sequence shown here is derived from an EMBL/GenBank/DDBJ whole genome shotgun (WGS) entry which is preliminary data.</text>
</comment>
<evidence type="ECO:0000256" key="6">
    <source>
        <dbReference type="ARBA" id="ARBA00022741"/>
    </source>
</evidence>
<evidence type="ECO:0000256" key="2">
    <source>
        <dbReference type="ARBA" id="ARBA00005417"/>
    </source>
</evidence>
<evidence type="ECO:0000256" key="7">
    <source>
        <dbReference type="ARBA" id="ARBA00022840"/>
    </source>
</evidence>
<comment type="subcellular location">
    <subcellularLocation>
        <location evidence="1">Membrane</location>
        <topology evidence="1">Multi-pass membrane protein</topology>
    </subcellularLocation>
</comment>
<evidence type="ECO:0000313" key="13">
    <source>
        <dbReference type="EMBL" id="RED66116.1"/>
    </source>
</evidence>
<dbReference type="GO" id="GO:0042626">
    <property type="term" value="F:ATPase-coupled transmembrane transporter activity"/>
    <property type="evidence" value="ECO:0007669"/>
    <property type="project" value="TreeGrafter"/>
</dbReference>
<evidence type="ECO:0000256" key="3">
    <source>
        <dbReference type="ARBA" id="ARBA00022448"/>
    </source>
</evidence>
<keyword evidence="6" id="KW-0547">Nucleotide-binding</keyword>
<evidence type="ECO:0000256" key="9">
    <source>
        <dbReference type="ARBA" id="ARBA00022989"/>
    </source>
</evidence>
<keyword evidence="10 11" id="KW-0472">Membrane</keyword>
<dbReference type="Proteomes" id="UP000256869">
    <property type="component" value="Unassembled WGS sequence"/>
</dbReference>
<dbReference type="Gene3D" id="3.40.50.300">
    <property type="entry name" value="P-loop containing nucleotide triphosphate hydrolases"/>
    <property type="match status" value="1"/>
</dbReference>
<gene>
    <name evidence="13" type="ORF">DFP95_101614</name>
</gene>
<keyword evidence="5 11" id="KW-0812">Transmembrane</keyword>
<evidence type="ECO:0000256" key="1">
    <source>
        <dbReference type="ARBA" id="ARBA00004141"/>
    </source>
</evidence>
<dbReference type="EMBL" id="QRDY01000001">
    <property type="protein sequence ID" value="RED66116.1"/>
    <property type="molecule type" value="Genomic_DNA"/>
</dbReference>
<evidence type="ECO:0000256" key="5">
    <source>
        <dbReference type="ARBA" id="ARBA00022692"/>
    </source>
</evidence>
<dbReference type="PANTHER" id="PTHR43553">
    <property type="entry name" value="HEAVY METAL TRANSPORTER"/>
    <property type="match status" value="1"/>
</dbReference>
<feature type="transmembrane region" description="Helical" evidence="11">
    <location>
        <begin position="337"/>
        <end position="368"/>
    </location>
</feature>
<dbReference type="RefSeq" id="WP_115991064.1">
    <property type="nucleotide sequence ID" value="NZ_QRDY01000001.1"/>
</dbReference>
<dbReference type="InterPro" id="IPR003339">
    <property type="entry name" value="ABC/ECF_trnsptr_transmembrane"/>
</dbReference>
<evidence type="ECO:0000259" key="12">
    <source>
        <dbReference type="PROSITE" id="PS50893"/>
    </source>
</evidence>
<keyword evidence="9 11" id="KW-1133">Transmembrane helix</keyword>
<feature type="domain" description="ABC transporter" evidence="12">
    <location>
        <begin position="18"/>
        <end position="261"/>
    </location>
</feature>
<evidence type="ECO:0000256" key="10">
    <source>
        <dbReference type="ARBA" id="ARBA00023136"/>
    </source>
</evidence>
<feature type="transmembrane region" description="Helical" evidence="11">
    <location>
        <begin position="550"/>
        <end position="567"/>
    </location>
</feature>
<comment type="similarity">
    <text evidence="2">Belongs to the ABC transporter superfamily.</text>
</comment>
<keyword evidence="7 13" id="KW-0067">ATP-binding</keyword>
<protein>
    <submittedName>
        <fullName evidence="13">Energy-coupling factor transporter ATP-binding protein EcfA2</fullName>
    </submittedName>
</protein>
<reference evidence="13 14" key="1">
    <citation type="submission" date="2018-07" db="EMBL/GenBank/DDBJ databases">
        <title>Genomic Encyclopedia of Type Strains, Phase III (KMG-III): the genomes of soil and plant-associated and newly described type strains.</title>
        <authorList>
            <person name="Whitman W."/>
        </authorList>
    </citation>
    <scope>NUCLEOTIDE SEQUENCE [LARGE SCALE GENOMIC DNA]</scope>
    <source>
        <strain evidence="13 14">CECT 8236</strain>
    </source>
</reference>
<dbReference type="SMART" id="SM00382">
    <property type="entry name" value="AAA"/>
    <property type="match status" value="1"/>
</dbReference>
<sequence>MATRGNRENQDHSASETLQLDGIRWRRGAEKEEYSRSTGLRLAPGTITLIMGPNGAGKSTLLEKIAGLRPPEGLQTIYGTEALWISGWTGRKRLNELALRRYGYACQSPEEGLFARSVREELDYSLKPYKVAEEKREELRDSAIRAVGWEPSGWLTRDPYQMSGGERRRSALASVFVTPSPWLLLDEPTAGLDGAGHETVARELANLRESGKGIVLVSHDSDWAMALADGVLLLSRDGSLRFCSRNELLEHPEWLEDTGMSIPEWLRVANLLCRSGVSSDKIWNPAAVAKAWPTAPIRSEGMLEKVEEEASRQSETVVRAEKKKSHRLKGFDPRSVWLSYVLISTGLLALADWVALGVGGLIVCLLLYAGRVSLKRWHSMILSFVIFSVLTSAIFAWGASGEGGAFEGGAFLATLLTFTRTLFILLLGLAIPLVMSPLSLRRALEQLLTFRGKLPKRAQQLTLIVALMMRFVPVLLELWERFVRIFLSRGKSISRNPIAIGRRLRDVSIPFLLALFRLGDEVTLALESRGVGLDARPTQGTRLRWKKRDYGFVLGALVLAVGLWGFTNR</sequence>
<keyword evidence="3" id="KW-0813">Transport</keyword>
<feature type="transmembrane region" description="Helical" evidence="11">
    <location>
        <begin position="411"/>
        <end position="440"/>
    </location>
</feature>
<dbReference type="Pfam" id="PF00005">
    <property type="entry name" value="ABC_tran"/>
    <property type="match status" value="1"/>
</dbReference>
<accession>A0A3D9IYF7</accession>
<dbReference type="PROSITE" id="PS50893">
    <property type="entry name" value="ABC_TRANSPORTER_2"/>
    <property type="match status" value="1"/>
</dbReference>
<feature type="transmembrane region" description="Helical" evidence="11">
    <location>
        <begin position="380"/>
        <end position="399"/>
    </location>
</feature>
<keyword evidence="4" id="KW-1003">Cell membrane</keyword>
<dbReference type="InterPro" id="IPR003439">
    <property type="entry name" value="ABC_transporter-like_ATP-bd"/>
</dbReference>
<dbReference type="InterPro" id="IPR003593">
    <property type="entry name" value="AAA+_ATPase"/>
</dbReference>
<keyword evidence="14" id="KW-1185">Reference proteome</keyword>
<dbReference type="OrthoDB" id="2035889at2"/>
<evidence type="ECO:0000256" key="4">
    <source>
        <dbReference type="ARBA" id="ARBA00022475"/>
    </source>
</evidence>
<name>A0A3D9IYF7_9BACL</name>
<dbReference type="InterPro" id="IPR015856">
    <property type="entry name" value="ABC_transpr_CbiO/EcfA_su"/>
</dbReference>